<feature type="compositionally biased region" description="Polar residues" evidence="6">
    <location>
        <begin position="533"/>
        <end position="543"/>
    </location>
</feature>
<evidence type="ECO:0000256" key="5">
    <source>
        <dbReference type="ARBA" id="ARBA00023242"/>
    </source>
</evidence>
<dbReference type="PANTHER" id="PTHR15180:SF1">
    <property type="entry name" value="GENERAL TRANSCRIPTION FACTOR 3C POLYPEPTIDE 1"/>
    <property type="match status" value="1"/>
</dbReference>
<dbReference type="CDD" id="cd16169">
    <property type="entry name" value="Tau138_eWH"/>
    <property type="match status" value="1"/>
</dbReference>
<keyword evidence="4" id="KW-0804">Transcription</keyword>
<dbReference type="GO" id="GO:0042791">
    <property type="term" value="P:5S class rRNA transcription by RNA polymerase III"/>
    <property type="evidence" value="ECO:0007669"/>
    <property type="project" value="TreeGrafter"/>
</dbReference>
<proteinExistence type="predicted"/>
<evidence type="ECO:0000256" key="6">
    <source>
        <dbReference type="SAM" id="MobiDB-lite"/>
    </source>
</evidence>
<reference evidence="10" key="3">
    <citation type="submission" date="2025-09" db="UniProtKB">
        <authorList>
            <consortium name="Ensembl"/>
        </authorList>
    </citation>
    <scope>IDENTIFICATION</scope>
</reference>
<evidence type="ECO:0000256" key="2">
    <source>
        <dbReference type="ARBA" id="ARBA00022553"/>
    </source>
</evidence>
<feature type="compositionally biased region" description="Low complexity" evidence="6">
    <location>
        <begin position="471"/>
        <end position="493"/>
    </location>
</feature>
<dbReference type="Pfam" id="PF04182">
    <property type="entry name" value="B-block_TFIIIC"/>
    <property type="match status" value="1"/>
</dbReference>
<feature type="region of interest" description="Disordered" evidence="6">
    <location>
        <begin position="464"/>
        <end position="554"/>
    </location>
</feature>
<evidence type="ECO:0000256" key="4">
    <source>
        <dbReference type="ARBA" id="ARBA00023163"/>
    </source>
</evidence>
<evidence type="ECO:0000259" key="8">
    <source>
        <dbReference type="Pfam" id="PF23704"/>
    </source>
</evidence>
<name>A0A665T6Z1_ECHNA</name>
<feature type="compositionally biased region" description="Acidic residues" evidence="6">
    <location>
        <begin position="346"/>
        <end position="357"/>
    </location>
</feature>
<dbReference type="PANTHER" id="PTHR15180">
    <property type="entry name" value="GENERAL TRANSCRIPTION FACTOR 3C POLYPEPTIDE 1"/>
    <property type="match status" value="1"/>
</dbReference>
<dbReference type="InterPro" id="IPR056428">
    <property type="entry name" value="WH_GTF3C1"/>
</dbReference>
<dbReference type="Pfam" id="PF23704">
    <property type="entry name" value="WHD_GTF3C1_N"/>
    <property type="match status" value="1"/>
</dbReference>
<dbReference type="GO" id="GO:0000127">
    <property type="term" value="C:transcription factor TFIIIC complex"/>
    <property type="evidence" value="ECO:0007669"/>
    <property type="project" value="InterPro"/>
</dbReference>
<sequence>MDPWSAVADEVALEGLDGITIPSLWIRLQDRQPKFHLKLDDSTKEFIWRSLIGNTDLKFYKLPEEREDVVLSDRFKDVDPETGTEIPKSFPTTKKDVYPVHIILENKDGIQGSCVFFKERTDITKHVRSKSLTALVSLEEALERYGRKLVVVASQTVRFRTLIGSESDPDLKLNDDSYCVLERVGRGRWQGELQSDLHGCAFKTDARKLHYMRKSLVRHGLVTMQSHVTRLKSGQQQHSILLLLNRFHVNRRSKYDILMECVSNILEQLPGQFATLITVKEQLNLNEGTCKRVFQYMRSSKLIEFCQIPLEELDPSAGPCTTTKGTKVRVRCLKLVKPYSKKGVTDDDDYDEDEEDETGARRGAFPPESRIMEKDVLSQAYHIVLSCGTKGIPKSGIGYRMNVGKLESRMLCRRLERDGFIKGFMEDVGRQRTTKYISHKCVGGSDQLQLFAKEQERKKLLYSSAPQALDTAPATPTTPSSSKSTAKGSTSTAKKSRIAGREGDEAELNGDRGKAKRKSGAIRKTTGKKGSLETEQTEANVIQPTPDGCEKTSERSHETYRLLRRKNLILEAVCNSKIIEGLFPLQKLINEEEKQDGMSSKCCKKTILRLVHGLSREGLLKIYTTTVVQDGITRKVEMIVHPSIQPNDDIVQRVIEHVRFKISSSYSTLREKGRLSWWYVISVVNSFHPSKFHDLASFQLSLVFLLLTCIRGLGKTLGFQPKMYRLRIVHNFLWYLIYGHPLRHNSTASDSTSETLLQLSRQKLIFQGFPTALTDFSLILYLSLIVYTDEESWKKFIPPVRVHKEFSSGWAMVGDLLLCLPLSIFVQVIQINYKVEGLEEYLSDPVKQHHLVRTLPARMRRQLLYKRKYLFSFHENLQKLCYMGLLQFGSVEKFKEKDLVFVYLKRNATIVDTTSAEPHYWLVTESPDKPFERRQYTFNTYQDVENYWFDLMCVCLNTPLGTITHLLMKAESLAVWDVNLTCPCTHTNTHRGSREECDDGSIPGDHKGAGGLDSEFFAHLKRNWLWTNPLLAVKPVSECDLLPLITKVRFCFTLQLKTDSASFKLLCVCNQVGIEPATRNQKVIGGKKQRRKRNKKEVVKVPRKKKKGTLQLNTKVHACI</sequence>
<evidence type="ECO:0000256" key="3">
    <source>
        <dbReference type="ARBA" id="ARBA00023125"/>
    </source>
</evidence>
<dbReference type="Ensembl" id="ENSENLT00000002598.1">
    <property type="protein sequence ID" value="ENSENLP00000002423.1"/>
    <property type="gene ID" value="ENSENLG00000001222.1"/>
</dbReference>
<organism evidence="10 11">
    <name type="scientific">Echeneis naucrates</name>
    <name type="common">Live sharksucker</name>
    <dbReference type="NCBI Taxonomy" id="173247"/>
    <lineage>
        <taxon>Eukaryota</taxon>
        <taxon>Metazoa</taxon>
        <taxon>Chordata</taxon>
        <taxon>Craniata</taxon>
        <taxon>Vertebrata</taxon>
        <taxon>Euteleostomi</taxon>
        <taxon>Actinopterygii</taxon>
        <taxon>Neopterygii</taxon>
        <taxon>Teleostei</taxon>
        <taxon>Neoteleostei</taxon>
        <taxon>Acanthomorphata</taxon>
        <taxon>Carangaria</taxon>
        <taxon>Carangiformes</taxon>
        <taxon>Echeneidae</taxon>
        <taxon>Echeneis</taxon>
    </lineage>
</organism>
<evidence type="ECO:0000313" key="10">
    <source>
        <dbReference type="Ensembl" id="ENSENLP00000002423.1"/>
    </source>
</evidence>
<keyword evidence="3" id="KW-0238">DNA-binding</keyword>
<gene>
    <name evidence="10" type="primary">gtf3c1</name>
</gene>
<dbReference type="InterPro" id="IPR035625">
    <property type="entry name" value="Tfc3-like_eWH"/>
</dbReference>
<dbReference type="GO" id="GO:0005634">
    <property type="term" value="C:nucleus"/>
    <property type="evidence" value="ECO:0007669"/>
    <property type="project" value="UniProtKB-SubCell"/>
</dbReference>
<feature type="domain" description="B-block binding subunit of TFIIIC" evidence="7">
    <location>
        <begin position="175"/>
        <end position="249"/>
    </location>
</feature>
<dbReference type="InterPro" id="IPR007309">
    <property type="entry name" value="TFIIIC_Bblock-bd"/>
</dbReference>
<evidence type="ECO:0000256" key="1">
    <source>
        <dbReference type="ARBA" id="ARBA00004123"/>
    </source>
</evidence>
<feature type="compositionally biased region" description="Basic and acidic residues" evidence="6">
    <location>
        <begin position="499"/>
        <end position="513"/>
    </location>
</feature>
<dbReference type="GO" id="GO:0006384">
    <property type="term" value="P:transcription initiation at RNA polymerase III promoter"/>
    <property type="evidence" value="ECO:0007669"/>
    <property type="project" value="InterPro"/>
</dbReference>
<evidence type="ECO:0000313" key="11">
    <source>
        <dbReference type="Proteomes" id="UP000472264"/>
    </source>
</evidence>
<feature type="domain" description="General transcription factor 3C polypeptide 1 winged-helix" evidence="8">
    <location>
        <begin position="5"/>
        <end position="61"/>
    </location>
</feature>
<dbReference type="InterPro" id="IPR056467">
    <property type="entry name" value="eWH_GTF3C1"/>
</dbReference>
<feature type="region of interest" description="Disordered" evidence="6">
    <location>
        <begin position="344"/>
        <end position="368"/>
    </location>
</feature>
<dbReference type="GO" id="GO:0003677">
    <property type="term" value="F:DNA binding"/>
    <property type="evidence" value="ECO:0007669"/>
    <property type="project" value="UniProtKB-KW"/>
</dbReference>
<feature type="domain" description="GTF3C1 extended winged-helix" evidence="9">
    <location>
        <begin position="557"/>
        <end position="665"/>
    </location>
</feature>
<evidence type="ECO:0000259" key="7">
    <source>
        <dbReference type="Pfam" id="PF04182"/>
    </source>
</evidence>
<reference evidence="10" key="2">
    <citation type="submission" date="2025-08" db="UniProtKB">
        <authorList>
            <consortium name="Ensembl"/>
        </authorList>
    </citation>
    <scope>IDENTIFICATION</scope>
</reference>
<protein>
    <submittedName>
        <fullName evidence="10">Uncharacterized protein</fullName>
    </submittedName>
</protein>
<keyword evidence="11" id="KW-1185">Reference proteome</keyword>
<comment type="subcellular location">
    <subcellularLocation>
        <location evidence="1">Nucleus</location>
    </subcellularLocation>
</comment>
<evidence type="ECO:0000259" key="9">
    <source>
        <dbReference type="Pfam" id="PF24101"/>
    </source>
</evidence>
<reference evidence="10" key="1">
    <citation type="submission" date="2021-04" db="EMBL/GenBank/DDBJ databases">
        <authorList>
            <consortium name="Wellcome Sanger Institute Data Sharing"/>
        </authorList>
    </citation>
    <scope>NUCLEOTIDE SEQUENCE [LARGE SCALE GENOMIC DNA]</scope>
</reference>
<feature type="compositionally biased region" description="Basic residues" evidence="6">
    <location>
        <begin position="514"/>
        <end position="527"/>
    </location>
</feature>
<dbReference type="Proteomes" id="UP000472264">
    <property type="component" value="Chromosome 1"/>
</dbReference>
<keyword evidence="5" id="KW-0539">Nucleus</keyword>
<dbReference type="InterPro" id="IPR044210">
    <property type="entry name" value="Tfc3-like"/>
</dbReference>
<keyword evidence="2" id="KW-0597">Phosphoprotein</keyword>
<dbReference type="AlphaFoldDB" id="A0A665T6Z1"/>
<accession>A0A665T6Z1</accession>
<dbReference type="Pfam" id="PF24101">
    <property type="entry name" value="WHD_GTF3C1"/>
    <property type="match status" value="1"/>
</dbReference>